<protein>
    <submittedName>
        <fullName evidence="1">(northern house mosquito) hypothetical protein</fullName>
    </submittedName>
</protein>
<reference evidence="1" key="1">
    <citation type="submission" date="2021-05" db="EMBL/GenBank/DDBJ databases">
        <authorList>
            <person name="Alioto T."/>
            <person name="Alioto T."/>
            <person name="Gomez Garrido J."/>
        </authorList>
    </citation>
    <scope>NUCLEOTIDE SEQUENCE</scope>
</reference>
<evidence type="ECO:0000313" key="1">
    <source>
        <dbReference type="EMBL" id="CAG6468152.1"/>
    </source>
</evidence>
<sequence length="131" mass="15053">MNPHLESKSIMCPKSFCSFVLPFLFWKWNPLTAVCINLPFYQYSWIFAAINMMVNLVRSDCYHFKISSHSCPSTPDGSRPSTRTFCSGTWRLLLRKTTSSCSRSTWAASTCPFAFPGTFFTWRGCCTRCRV</sequence>
<accession>A0A8D8B3G2</accession>
<organism evidence="1">
    <name type="scientific">Culex pipiens</name>
    <name type="common">House mosquito</name>
    <dbReference type="NCBI Taxonomy" id="7175"/>
    <lineage>
        <taxon>Eukaryota</taxon>
        <taxon>Metazoa</taxon>
        <taxon>Ecdysozoa</taxon>
        <taxon>Arthropoda</taxon>
        <taxon>Hexapoda</taxon>
        <taxon>Insecta</taxon>
        <taxon>Pterygota</taxon>
        <taxon>Neoptera</taxon>
        <taxon>Endopterygota</taxon>
        <taxon>Diptera</taxon>
        <taxon>Nematocera</taxon>
        <taxon>Culicoidea</taxon>
        <taxon>Culicidae</taxon>
        <taxon>Culicinae</taxon>
        <taxon>Culicini</taxon>
        <taxon>Culex</taxon>
        <taxon>Culex</taxon>
    </lineage>
</organism>
<dbReference type="EMBL" id="HBUE01059933">
    <property type="protein sequence ID" value="CAG6468152.1"/>
    <property type="molecule type" value="Transcribed_RNA"/>
</dbReference>
<name>A0A8D8B3G2_CULPI</name>
<proteinExistence type="predicted"/>
<dbReference type="AlphaFoldDB" id="A0A8D8B3G2"/>